<dbReference type="Gene3D" id="1.10.10.1100">
    <property type="entry name" value="BFD-like [2Fe-2S]-binding domain"/>
    <property type="match status" value="1"/>
</dbReference>
<dbReference type="PANTHER" id="PTHR37424:SF1">
    <property type="entry name" value="BACTERIOFERRITIN-ASSOCIATED FERREDOXIN"/>
    <property type="match status" value="1"/>
</dbReference>
<dbReference type="InterPro" id="IPR052371">
    <property type="entry name" value="BFD-associated_ferredoxin"/>
</dbReference>
<evidence type="ECO:0000256" key="7">
    <source>
        <dbReference type="ARBA" id="ARBA00034078"/>
    </source>
</evidence>
<evidence type="ECO:0000259" key="10">
    <source>
        <dbReference type="Pfam" id="PF04324"/>
    </source>
</evidence>
<dbReference type="Proteomes" id="UP001595705">
    <property type="component" value="Unassembled WGS sequence"/>
</dbReference>
<keyword evidence="2" id="KW-0001">2Fe-2S</keyword>
<accession>A0ABV7XH70</accession>
<evidence type="ECO:0000256" key="3">
    <source>
        <dbReference type="ARBA" id="ARBA00022723"/>
    </source>
</evidence>
<protein>
    <recommendedName>
        <fullName evidence="8">Bacterioferritin-associated ferredoxin</fullName>
    </recommendedName>
</protein>
<comment type="caution">
    <text evidence="11">The sequence shown here is derived from an EMBL/GenBank/DDBJ whole genome shotgun (WGS) entry which is preliminary data.</text>
</comment>
<evidence type="ECO:0000256" key="6">
    <source>
        <dbReference type="ARBA" id="ARBA00023014"/>
    </source>
</evidence>
<evidence type="ECO:0000313" key="11">
    <source>
        <dbReference type="EMBL" id="MFC3714692.1"/>
    </source>
</evidence>
<name>A0ABV7XH70_9GAMM</name>
<evidence type="ECO:0000256" key="1">
    <source>
        <dbReference type="ARBA" id="ARBA00022448"/>
    </source>
</evidence>
<evidence type="ECO:0000256" key="8">
    <source>
        <dbReference type="ARBA" id="ARBA00039386"/>
    </source>
</evidence>
<keyword evidence="4" id="KW-0249">Electron transport</keyword>
<keyword evidence="1" id="KW-0813">Transport</keyword>
<dbReference type="EMBL" id="JBHRYA010000001">
    <property type="protein sequence ID" value="MFC3714692.1"/>
    <property type="molecule type" value="Genomic_DNA"/>
</dbReference>
<evidence type="ECO:0000256" key="4">
    <source>
        <dbReference type="ARBA" id="ARBA00022982"/>
    </source>
</evidence>
<dbReference type="RefSeq" id="WP_386742187.1">
    <property type="nucleotide sequence ID" value="NZ_JBHRYA010000001.1"/>
</dbReference>
<keyword evidence="6" id="KW-0411">Iron-sulfur</keyword>
<dbReference type="Pfam" id="PF04324">
    <property type="entry name" value="Fer2_BFD"/>
    <property type="match status" value="1"/>
</dbReference>
<keyword evidence="5" id="KW-0408">Iron</keyword>
<keyword evidence="12" id="KW-1185">Reference proteome</keyword>
<keyword evidence="3" id="KW-0479">Metal-binding</keyword>
<comment type="similarity">
    <text evidence="9">Belongs to the Bfd family.</text>
</comment>
<proteinExistence type="inferred from homology"/>
<organism evidence="11 12">
    <name type="scientific">Luteimonas soli</name>
    <dbReference type="NCBI Taxonomy" id="1648966"/>
    <lineage>
        <taxon>Bacteria</taxon>
        <taxon>Pseudomonadati</taxon>
        <taxon>Pseudomonadota</taxon>
        <taxon>Gammaproteobacteria</taxon>
        <taxon>Lysobacterales</taxon>
        <taxon>Lysobacteraceae</taxon>
        <taxon>Luteimonas</taxon>
    </lineage>
</organism>
<dbReference type="PANTHER" id="PTHR37424">
    <property type="entry name" value="BACTERIOFERRITIN-ASSOCIATED FERREDOXIN"/>
    <property type="match status" value="1"/>
</dbReference>
<reference evidence="12" key="1">
    <citation type="journal article" date="2019" name="Int. J. Syst. Evol. Microbiol.">
        <title>The Global Catalogue of Microorganisms (GCM) 10K type strain sequencing project: providing services to taxonomists for standard genome sequencing and annotation.</title>
        <authorList>
            <consortium name="The Broad Institute Genomics Platform"/>
            <consortium name="The Broad Institute Genome Sequencing Center for Infectious Disease"/>
            <person name="Wu L."/>
            <person name="Ma J."/>
        </authorList>
    </citation>
    <scope>NUCLEOTIDE SEQUENCE [LARGE SCALE GENOMIC DNA]</scope>
    <source>
        <strain evidence="12">KCTC 42441</strain>
    </source>
</reference>
<dbReference type="InterPro" id="IPR041854">
    <property type="entry name" value="BFD-like_2Fe2S-bd_dom_sf"/>
</dbReference>
<dbReference type="InterPro" id="IPR007419">
    <property type="entry name" value="BFD-like_2Fe2S-bd_dom"/>
</dbReference>
<gene>
    <name evidence="11" type="ORF">ACFONC_00785</name>
</gene>
<evidence type="ECO:0000256" key="9">
    <source>
        <dbReference type="ARBA" id="ARBA00046332"/>
    </source>
</evidence>
<feature type="domain" description="BFD-like [2Fe-2S]-binding" evidence="10">
    <location>
        <begin position="2"/>
        <end position="50"/>
    </location>
</feature>
<evidence type="ECO:0000313" key="12">
    <source>
        <dbReference type="Proteomes" id="UP001595705"/>
    </source>
</evidence>
<sequence length="73" mass="7505">MYVCICNGVTDSDIRQAAKAGCGGLAELTMRTGCGACCGSCVDTAAEVLEQARAELKPGRDNVVAFPRISHAA</sequence>
<evidence type="ECO:0000256" key="2">
    <source>
        <dbReference type="ARBA" id="ARBA00022714"/>
    </source>
</evidence>
<evidence type="ECO:0000256" key="5">
    <source>
        <dbReference type="ARBA" id="ARBA00023004"/>
    </source>
</evidence>
<comment type="cofactor">
    <cofactor evidence="7">
        <name>[2Fe-2S] cluster</name>
        <dbReference type="ChEBI" id="CHEBI:190135"/>
    </cofactor>
</comment>